<dbReference type="RefSeq" id="WP_316967799.1">
    <property type="nucleotide sequence ID" value="NZ_JARFPL010000001.1"/>
</dbReference>
<evidence type="ECO:0000313" key="3">
    <source>
        <dbReference type="Proteomes" id="UP001215956"/>
    </source>
</evidence>
<dbReference type="Proteomes" id="UP001215956">
    <property type="component" value="Unassembled WGS sequence"/>
</dbReference>
<proteinExistence type="predicted"/>
<organism evidence="2 3">
    <name type="scientific">Candidatus Methanocrinis alkalitolerans</name>
    <dbReference type="NCBI Taxonomy" id="3033395"/>
    <lineage>
        <taxon>Archaea</taxon>
        <taxon>Methanobacteriati</taxon>
        <taxon>Methanobacteriota</taxon>
        <taxon>Stenosarchaea group</taxon>
        <taxon>Methanomicrobia</taxon>
        <taxon>Methanotrichales</taxon>
        <taxon>Methanotrichaceae</taxon>
        <taxon>Methanocrinis</taxon>
    </lineage>
</organism>
<dbReference type="Gene3D" id="3.40.50.1010">
    <property type="entry name" value="5'-nuclease"/>
    <property type="match status" value="1"/>
</dbReference>
<dbReference type="InterPro" id="IPR002716">
    <property type="entry name" value="PIN_dom"/>
</dbReference>
<reference evidence="2 3" key="1">
    <citation type="submission" date="2023-03" db="EMBL/GenBank/DDBJ databases">
        <title>Whole genome sequencing of Methanotrichaceae archaeon M04Ac.</title>
        <authorList>
            <person name="Khomyakova M.A."/>
            <person name="Merkel A.Y."/>
            <person name="Slobodkin A.I."/>
        </authorList>
    </citation>
    <scope>NUCLEOTIDE SEQUENCE [LARGE SCALE GENOMIC DNA]</scope>
    <source>
        <strain evidence="2 3">M04Ac</strain>
    </source>
</reference>
<evidence type="ECO:0000259" key="1">
    <source>
        <dbReference type="SMART" id="SM00670"/>
    </source>
</evidence>
<dbReference type="EMBL" id="JARFPL010000001">
    <property type="protein sequence ID" value="MDF0592092.1"/>
    <property type="molecule type" value="Genomic_DNA"/>
</dbReference>
<dbReference type="SMART" id="SM00670">
    <property type="entry name" value="PINc"/>
    <property type="match status" value="1"/>
</dbReference>
<comment type="caution">
    <text evidence="2">The sequence shown here is derived from an EMBL/GenBank/DDBJ whole genome shotgun (WGS) entry which is preliminary data.</text>
</comment>
<gene>
    <name evidence="2" type="ORF">P0O24_00625</name>
</gene>
<dbReference type="Pfam" id="PF01850">
    <property type="entry name" value="PIN"/>
    <property type="match status" value="1"/>
</dbReference>
<keyword evidence="3" id="KW-1185">Reference proteome</keyword>
<dbReference type="PANTHER" id="PTHR39677">
    <property type="entry name" value="RIBONUCLEASE VAPC6"/>
    <property type="match status" value="1"/>
</dbReference>
<protein>
    <submittedName>
        <fullName evidence="2">PIN domain-containing protein</fullName>
    </submittedName>
</protein>
<name>A0ABT5XC15_9EURY</name>
<dbReference type="InterPro" id="IPR029060">
    <property type="entry name" value="PIN-like_dom_sf"/>
</dbReference>
<accession>A0ABT5XC15</accession>
<evidence type="ECO:0000313" key="2">
    <source>
        <dbReference type="EMBL" id="MDF0592092.1"/>
    </source>
</evidence>
<sequence length="165" mass="18692">MADDIDEGSDIFIDANIFLYVIFGHWRYAEPCGNLLRDVNSGKLSAVSSIVVLGEVFHRVMVAEVVEKQNQNPRQAVRYLKEKPEEVKNLSAAPSAIEKILDIENLKIARAGVEIMRLSLDFSRRYGLLSSDAIHLATMQEEEITALASNDSDFERVEWLKLWKP</sequence>
<dbReference type="SUPFAM" id="SSF88723">
    <property type="entry name" value="PIN domain-like"/>
    <property type="match status" value="1"/>
</dbReference>
<feature type="domain" description="PIN" evidence="1">
    <location>
        <begin position="9"/>
        <end position="156"/>
    </location>
</feature>
<dbReference type="PANTHER" id="PTHR39677:SF4">
    <property type="entry name" value="RIBONUCLEASE VAPC6"/>
    <property type="match status" value="1"/>
</dbReference>